<evidence type="ECO:0000256" key="4">
    <source>
        <dbReference type="ARBA" id="ARBA00023027"/>
    </source>
</evidence>
<feature type="domain" description="Flavodoxin-like fold" evidence="7">
    <location>
        <begin position="1"/>
        <end position="201"/>
    </location>
</feature>
<name>A0ABR5MJ25_9BACI</name>
<comment type="function">
    <text evidence="6">Quinone reductase that provides resistance to thiol-specific stress caused by electrophilic quinones.</text>
</comment>
<organism evidence="8 9">
    <name type="scientific">Oceanobacillus caeni</name>
    <dbReference type="NCBI Taxonomy" id="405946"/>
    <lineage>
        <taxon>Bacteria</taxon>
        <taxon>Bacillati</taxon>
        <taxon>Bacillota</taxon>
        <taxon>Bacilli</taxon>
        <taxon>Bacillales</taxon>
        <taxon>Bacillaceae</taxon>
        <taxon>Oceanobacillus</taxon>
    </lineage>
</organism>
<dbReference type="EC" id="1.6.5.-" evidence="6"/>
<keyword evidence="2 6" id="KW-0288">FMN</keyword>
<dbReference type="EMBL" id="LGTK01000028">
    <property type="protein sequence ID" value="KPH74746.1"/>
    <property type="molecule type" value="Genomic_DNA"/>
</dbReference>
<sequence length="214" mass="23935">MNVLVIKANNRPASQGISSKMYETFLAELEGKDVNVTIYDVFEEDMPYFGQELFDAFGKVQNNKELTDYESRLLAAKQKAMDVLSAADVVVFAFPLWNLTIPAKLHTFIDYVYTSGFAFKYDAEGNMIQLMTDKKAIFLNARGGVYSTPETATMDMSVNYMRNVFSGIFGMDIIDEVIIEGHNAMPDKAQEIIATGMEEVKACAQRLVGLTQKV</sequence>
<gene>
    <name evidence="6" type="primary">azoR</name>
    <name evidence="8" type="ORF">AFL42_09495</name>
</gene>
<keyword evidence="9" id="KW-1185">Reference proteome</keyword>
<comment type="similarity">
    <text evidence="6">Belongs to the azoreductase type 1 family.</text>
</comment>
<evidence type="ECO:0000256" key="2">
    <source>
        <dbReference type="ARBA" id="ARBA00022643"/>
    </source>
</evidence>
<comment type="function">
    <text evidence="6">Also exhibits azoreductase activity. Catalyzes the reductive cleavage of the azo bond in aromatic azo compounds to the corresponding amines.</text>
</comment>
<proteinExistence type="inferred from homology"/>
<dbReference type="InterPro" id="IPR023048">
    <property type="entry name" value="NADH:quinone_OxRdtase_FMN_depd"/>
</dbReference>
<dbReference type="HAMAP" id="MF_01216">
    <property type="entry name" value="Azoreductase_type1"/>
    <property type="match status" value="1"/>
</dbReference>
<evidence type="ECO:0000256" key="5">
    <source>
        <dbReference type="ARBA" id="ARBA00048542"/>
    </source>
</evidence>
<keyword evidence="3 6" id="KW-0560">Oxidoreductase</keyword>
<keyword evidence="1 6" id="KW-0285">Flavoprotein</keyword>
<comment type="catalytic activity">
    <reaction evidence="6">
        <text>2 a quinone + NADH + H(+) = 2 a 1,4-benzosemiquinone + NAD(+)</text>
        <dbReference type="Rhea" id="RHEA:65952"/>
        <dbReference type="ChEBI" id="CHEBI:15378"/>
        <dbReference type="ChEBI" id="CHEBI:57540"/>
        <dbReference type="ChEBI" id="CHEBI:57945"/>
        <dbReference type="ChEBI" id="CHEBI:132124"/>
        <dbReference type="ChEBI" id="CHEBI:134225"/>
    </reaction>
</comment>
<evidence type="ECO:0000313" key="9">
    <source>
        <dbReference type="Proteomes" id="UP000037854"/>
    </source>
</evidence>
<protein>
    <recommendedName>
        <fullName evidence="6">FMN dependent NADH:quinone oxidoreductase</fullName>
        <ecNumber evidence="6">1.6.5.-</ecNumber>
    </recommendedName>
    <alternativeName>
        <fullName evidence="6">Azo-dye reductase</fullName>
    </alternativeName>
    <alternativeName>
        <fullName evidence="6">FMN-dependent NADH-azo compound oxidoreductase</fullName>
    </alternativeName>
    <alternativeName>
        <fullName evidence="6">FMN-dependent NADH-azoreductase</fullName>
        <ecNumber evidence="6">1.7.1.17</ecNumber>
    </alternativeName>
</protein>
<dbReference type="InterPro" id="IPR003680">
    <property type="entry name" value="Flavodoxin_fold"/>
</dbReference>
<dbReference type="PANTHER" id="PTHR43741">
    <property type="entry name" value="FMN-DEPENDENT NADH-AZOREDUCTASE 1"/>
    <property type="match status" value="1"/>
</dbReference>
<evidence type="ECO:0000256" key="1">
    <source>
        <dbReference type="ARBA" id="ARBA00022630"/>
    </source>
</evidence>
<dbReference type="Gene3D" id="3.40.50.360">
    <property type="match status" value="1"/>
</dbReference>
<comment type="catalytic activity">
    <reaction evidence="5">
        <text>N,N-dimethyl-1,4-phenylenediamine + anthranilate + 2 NAD(+) = 2-(4-dimethylaminophenyl)diazenylbenzoate + 2 NADH + 2 H(+)</text>
        <dbReference type="Rhea" id="RHEA:55872"/>
        <dbReference type="ChEBI" id="CHEBI:15378"/>
        <dbReference type="ChEBI" id="CHEBI:15783"/>
        <dbReference type="ChEBI" id="CHEBI:16567"/>
        <dbReference type="ChEBI" id="CHEBI:57540"/>
        <dbReference type="ChEBI" id="CHEBI:57945"/>
        <dbReference type="ChEBI" id="CHEBI:71579"/>
        <dbReference type="EC" id="1.7.1.17"/>
    </reaction>
    <physiologicalReaction direction="right-to-left" evidence="5">
        <dbReference type="Rhea" id="RHEA:55874"/>
    </physiologicalReaction>
</comment>
<comment type="caution">
    <text evidence="6">Lacks conserved residue(s) required for the propagation of feature annotation.</text>
</comment>
<dbReference type="InterPro" id="IPR029039">
    <property type="entry name" value="Flavoprotein-like_sf"/>
</dbReference>
<comment type="caution">
    <text evidence="8">The sequence shown here is derived from an EMBL/GenBank/DDBJ whole genome shotgun (WGS) entry which is preliminary data.</text>
</comment>
<evidence type="ECO:0000256" key="6">
    <source>
        <dbReference type="HAMAP-Rule" id="MF_01216"/>
    </source>
</evidence>
<dbReference type="Proteomes" id="UP000037854">
    <property type="component" value="Unassembled WGS sequence"/>
</dbReference>
<dbReference type="InterPro" id="IPR050104">
    <property type="entry name" value="FMN-dep_NADH:Q_OxRdtase_AzoR1"/>
</dbReference>
<comment type="cofactor">
    <cofactor evidence="6">
        <name>FMN</name>
        <dbReference type="ChEBI" id="CHEBI:58210"/>
    </cofactor>
    <text evidence="6">Binds 1 FMN per subunit.</text>
</comment>
<dbReference type="NCBIfam" id="NF010075">
    <property type="entry name" value="PRK13556.1"/>
    <property type="match status" value="1"/>
</dbReference>
<reference evidence="8 9" key="1">
    <citation type="submission" date="2015-07" db="EMBL/GenBank/DDBJ databases">
        <title>High-quality draft genome sequence of Oceanobacillus caeni HM6, a bacillus isolated from a human feces.</title>
        <authorList>
            <person name="Kumar J."/>
            <person name="Verma M.K."/>
            <person name="Pandey R."/>
            <person name="Bhambi M."/>
            <person name="Chauhan N."/>
        </authorList>
    </citation>
    <scope>NUCLEOTIDE SEQUENCE [LARGE SCALE GENOMIC DNA]</scope>
    <source>
        <strain evidence="8 9">HM6</strain>
    </source>
</reference>
<keyword evidence="4 6" id="KW-0520">NAD</keyword>
<dbReference type="RefSeq" id="WP_060668496.1">
    <property type="nucleotide sequence ID" value="NZ_JARTGE010000078.1"/>
</dbReference>
<comment type="subunit">
    <text evidence="6">Homodimer.</text>
</comment>
<dbReference type="EC" id="1.7.1.17" evidence="6"/>
<evidence type="ECO:0000313" key="8">
    <source>
        <dbReference type="EMBL" id="KPH74746.1"/>
    </source>
</evidence>
<accession>A0ABR5MJ25</accession>
<evidence type="ECO:0000256" key="3">
    <source>
        <dbReference type="ARBA" id="ARBA00023002"/>
    </source>
</evidence>
<dbReference type="PANTHER" id="PTHR43741:SF4">
    <property type="entry name" value="FMN-DEPENDENT NADH:QUINONE OXIDOREDUCTASE"/>
    <property type="match status" value="1"/>
</dbReference>
<evidence type="ECO:0000259" key="7">
    <source>
        <dbReference type="Pfam" id="PF02525"/>
    </source>
</evidence>
<dbReference type="SUPFAM" id="SSF52218">
    <property type="entry name" value="Flavoproteins"/>
    <property type="match status" value="1"/>
</dbReference>
<dbReference type="Pfam" id="PF02525">
    <property type="entry name" value="Flavodoxin_2"/>
    <property type="match status" value="1"/>
</dbReference>